<evidence type="ECO:0008006" key="3">
    <source>
        <dbReference type="Google" id="ProtNLM"/>
    </source>
</evidence>
<organism evidence="1 2">
    <name type="scientific">Jannaschia helgolandensis</name>
    <dbReference type="NCBI Taxonomy" id="188906"/>
    <lineage>
        <taxon>Bacteria</taxon>
        <taxon>Pseudomonadati</taxon>
        <taxon>Pseudomonadota</taxon>
        <taxon>Alphaproteobacteria</taxon>
        <taxon>Rhodobacterales</taxon>
        <taxon>Roseobacteraceae</taxon>
        <taxon>Jannaschia</taxon>
    </lineage>
</organism>
<dbReference type="STRING" id="188906.SAMN04488526_0987"/>
<dbReference type="AlphaFoldDB" id="A0A1H7IBB1"/>
<dbReference type="RefSeq" id="WP_092760273.1">
    <property type="nucleotide sequence ID" value="NZ_FNZQ01000001.1"/>
</dbReference>
<dbReference type="Proteomes" id="UP000199283">
    <property type="component" value="Unassembled WGS sequence"/>
</dbReference>
<name>A0A1H7IBB1_9RHOB</name>
<evidence type="ECO:0000313" key="1">
    <source>
        <dbReference type="EMBL" id="SEK59811.1"/>
    </source>
</evidence>
<accession>A0A1H7IBB1</accession>
<proteinExistence type="predicted"/>
<dbReference type="EMBL" id="FNZQ01000001">
    <property type="protein sequence ID" value="SEK59811.1"/>
    <property type="molecule type" value="Genomic_DNA"/>
</dbReference>
<evidence type="ECO:0000313" key="2">
    <source>
        <dbReference type="Proteomes" id="UP000199283"/>
    </source>
</evidence>
<gene>
    <name evidence="1" type="ORF">SAMN04488526_0987</name>
</gene>
<keyword evidence="2" id="KW-1185">Reference proteome</keyword>
<dbReference type="OrthoDB" id="6293260at2"/>
<sequence>MTPRLVDTPVLAAERLTLHPPQVVDWSACADFMQTDAAGFFAGHGNPTAAWRSFGSLIWNWRHPAAKIAA</sequence>
<protein>
    <recommendedName>
        <fullName evidence="3">Acetyltransferase (GNAT) domain-containing protein</fullName>
    </recommendedName>
</protein>
<reference evidence="1 2" key="1">
    <citation type="submission" date="2016-10" db="EMBL/GenBank/DDBJ databases">
        <authorList>
            <person name="de Groot N.N."/>
        </authorList>
    </citation>
    <scope>NUCLEOTIDE SEQUENCE [LARGE SCALE GENOMIC DNA]</scope>
    <source>
        <strain evidence="1 2">DSM 14858</strain>
    </source>
</reference>